<dbReference type="EMBL" id="QTSX02003867">
    <property type="protein sequence ID" value="KAJ9067793.1"/>
    <property type="molecule type" value="Genomic_DNA"/>
</dbReference>
<evidence type="ECO:0000313" key="1">
    <source>
        <dbReference type="EMBL" id="KAJ9067793.1"/>
    </source>
</evidence>
<reference evidence="1" key="1">
    <citation type="submission" date="2022-04" db="EMBL/GenBank/DDBJ databases">
        <title>Genome of the entomopathogenic fungus Entomophthora muscae.</title>
        <authorList>
            <person name="Elya C."/>
            <person name="Lovett B.R."/>
            <person name="Lee E."/>
            <person name="Macias A.M."/>
            <person name="Hajek A.E."/>
            <person name="De Bivort B.L."/>
            <person name="Kasson M.T."/>
            <person name="De Fine Licht H.H."/>
            <person name="Stajich J.E."/>
        </authorList>
    </citation>
    <scope>NUCLEOTIDE SEQUENCE</scope>
    <source>
        <strain evidence="1">Berkeley</strain>
    </source>
</reference>
<name>A0ACC2SZH1_9FUNG</name>
<proteinExistence type="predicted"/>
<comment type="caution">
    <text evidence="1">The sequence shown here is derived from an EMBL/GenBank/DDBJ whole genome shotgun (WGS) entry which is preliminary data.</text>
</comment>
<gene>
    <name evidence="1" type="ORF">DSO57_1035544</name>
</gene>
<sequence length="338" mass="37098">MNTFNFLLSALSLVSATSSTASRGTKEIEIKDNLNYVLKLGTCEQKAEIDVKANGETYDLPYLYPKFGKNDTTSASNTIVTKHVADINDIVNQSLTHHQEFLDKVENLENQIGGQNTVDLTSNLEVLKFKDEFANAKIATLTESVKAEITKFSMKLEGSTVDGTTLTQAFTDLKEAFGKSLTESVDFVKGNLTKLELKKLAVSSDVKQKLEEFNTAINAMDGSKTKRDDFIAKLDALKTLDVISPEFPGHFKIPVFKLKAIKFKGGKKTDFEVYISPPNAHESANIKSLVTFDVDVKFICGAAKNETTKYKFTVTSNARAVSLVSSAAVLAATFFLIL</sequence>
<evidence type="ECO:0000313" key="2">
    <source>
        <dbReference type="Proteomes" id="UP001165960"/>
    </source>
</evidence>
<keyword evidence="2" id="KW-1185">Reference proteome</keyword>
<accession>A0ACC2SZH1</accession>
<dbReference type="Proteomes" id="UP001165960">
    <property type="component" value="Unassembled WGS sequence"/>
</dbReference>
<protein>
    <submittedName>
        <fullName evidence="1">Uncharacterized protein</fullName>
    </submittedName>
</protein>
<organism evidence="1 2">
    <name type="scientific">Entomophthora muscae</name>
    <dbReference type="NCBI Taxonomy" id="34485"/>
    <lineage>
        <taxon>Eukaryota</taxon>
        <taxon>Fungi</taxon>
        <taxon>Fungi incertae sedis</taxon>
        <taxon>Zoopagomycota</taxon>
        <taxon>Entomophthoromycotina</taxon>
        <taxon>Entomophthoromycetes</taxon>
        <taxon>Entomophthorales</taxon>
        <taxon>Entomophthoraceae</taxon>
        <taxon>Entomophthora</taxon>
    </lineage>
</organism>